<accession>A0AAV2ZIA0</accession>
<reference evidence="3" key="1">
    <citation type="submission" date="2022-11" db="EMBL/GenBank/DDBJ databases">
        <authorList>
            <person name="Morgan W.R."/>
            <person name="Tartar A."/>
        </authorList>
    </citation>
    <scope>NUCLEOTIDE SEQUENCE</scope>
    <source>
        <strain evidence="3">ARSEF 373</strain>
    </source>
</reference>
<dbReference type="Proteomes" id="UP001146120">
    <property type="component" value="Unassembled WGS sequence"/>
</dbReference>
<feature type="domain" description="DJ-1/PfpI" evidence="2">
    <location>
        <begin position="27"/>
        <end position="188"/>
    </location>
</feature>
<evidence type="ECO:0000313" key="4">
    <source>
        <dbReference type="Proteomes" id="UP001146120"/>
    </source>
</evidence>
<dbReference type="PANTHER" id="PTHR48094">
    <property type="entry name" value="PROTEIN/NUCLEIC ACID DEGLYCASE DJ-1-RELATED"/>
    <property type="match status" value="1"/>
</dbReference>
<proteinExistence type="predicted"/>
<keyword evidence="1" id="KW-0677">Repeat</keyword>
<sequence length="209" mass="22203">MAASRLVQSHQNVVEAIAEHLPHIKPRVLVPITDGSEELETLMLADVLTRGGMHVELANVGLQKDNVVQGMHGLRIRAAQSIEDCIYDTYDLIALPGGVGADGLAECDVLVKMLKIQMAEKRWVAAIGSSPVAVLHAHGILDGPATCHPAMATHIPDQYVNQAVVANDHCVTSKGPGTAIQLGLKLVQLLCGQEEANKVAKQLLSPLAL</sequence>
<gene>
    <name evidence="3" type="ORF">N0F65_011077</name>
</gene>
<dbReference type="GO" id="GO:1903189">
    <property type="term" value="P:glyoxal metabolic process"/>
    <property type="evidence" value="ECO:0007669"/>
    <property type="project" value="TreeGrafter"/>
</dbReference>
<dbReference type="InterPro" id="IPR002818">
    <property type="entry name" value="DJ-1/PfpI"/>
</dbReference>
<organism evidence="3 4">
    <name type="scientific">Lagenidium giganteum</name>
    <dbReference type="NCBI Taxonomy" id="4803"/>
    <lineage>
        <taxon>Eukaryota</taxon>
        <taxon>Sar</taxon>
        <taxon>Stramenopiles</taxon>
        <taxon>Oomycota</taxon>
        <taxon>Peronosporomycetes</taxon>
        <taxon>Pythiales</taxon>
        <taxon>Pythiaceae</taxon>
    </lineage>
</organism>
<dbReference type="InterPro" id="IPR029062">
    <property type="entry name" value="Class_I_gatase-like"/>
</dbReference>
<name>A0AAV2ZIA0_9STRA</name>
<dbReference type="InterPro" id="IPR050325">
    <property type="entry name" value="Prot/Nucl_acid_deglycase"/>
</dbReference>
<dbReference type="SUPFAM" id="SSF52317">
    <property type="entry name" value="Class I glutamine amidotransferase-like"/>
    <property type="match status" value="1"/>
</dbReference>
<dbReference type="NCBIfam" id="TIGR01383">
    <property type="entry name" value="not_thiJ"/>
    <property type="match status" value="1"/>
</dbReference>
<protein>
    <recommendedName>
        <fullName evidence="2">DJ-1/PfpI domain-containing protein</fullName>
    </recommendedName>
</protein>
<dbReference type="Pfam" id="PF01965">
    <property type="entry name" value="DJ-1_PfpI"/>
    <property type="match status" value="1"/>
</dbReference>
<reference evidence="3" key="2">
    <citation type="journal article" date="2023" name="Microbiol Resour">
        <title>Decontamination and Annotation of the Draft Genome Sequence of the Oomycete Lagenidium giganteum ARSEF 373.</title>
        <authorList>
            <person name="Morgan W.R."/>
            <person name="Tartar A."/>
        </authorList>
    </citation>
    <scope>NUCLEOTIDE SEQUENCE</scope>
    <source>
        <strain evidence="3">ARSEF 373</strain>
    </source>
</reference>
<comment type="caution">
    <text evidence="3">The sequence shown here is derived from an EMBL/GenBank/DDBJ whole genome shotgun (WGS) entry which is preliminary data.</text>
</comment>
<evidence type="ECO:0000256" key="1">
    <source>
        <dbReference type="ARBA" id="ARBA00022737"/>
    </source>
</evidence>
<dbReference type="Gene3D" id="3.40.50.880">
    <property type="match status" value="1"/>
</dbReference>
<dbReference type="PANTHER" id="PTHR48094:SF12">
    <property type="entry name" value="PARKINSON DISEASE PROTEIN 7 HOMOLOG"/>
    <property type="match status" value="1"/>
</dbReference>
<evidence type="ECO:0000313" key="3">
    <source>
        <dbReference type="EMBL" id="DBA04529.1"/>
    </source>
</evidence>
<dbReference type="CDD" id="cd03135">
    <property type="entry name" value="GATase1_DJ-1"/>
    <property type="match status" value="1"/>
</dbReference>
<dbReference type="AlphaFoldDB" id="A0AAV2ZIA0"/>
<dbReference type="InterPro" id="IPR006287">
    <property type="entry name" value="DJ-1"/>
</dbReference>
<keyword evidence="4" id="KW-1185">Reference proteome</keyword>
<dbReference type="FunFam" id="3.40.50.880:FF:000015">
    <property type="entry name" value="Protein DJ-1 homolog C"/>
    <property type="match status" value="1"/>
</dbReference>
<dbReference type="GO" id="GO:0005737">
    <property type="term" value="C:cytoplasm"/>
    <property type="evidence" value="ECO:0007669"/>
    <property type="project" value="TreeGrafter"/>
</dbReference>
<evidence type="ECO:0000259" key="2">
    <source>
        <dbReference type="Pfam" id="PF01965"/>
    </source>
</evidence>
<dbReference type="EMBL" id="DAKRPA010000007">
    <property type="protein sequence ID" value="DBA04529.1"/>
    <property type="molecule type" value="Genomic_DNA"/>
</dbReference>